<dbReference type="PANTHER" id="PTHR28028">
    <property type="entry name" value="60S RIBOSOMAL SUBUNIT ASSEMBLY/EXPORT PROTEIN LOC1"/>
    <property type="match status" value="1"/>
</dbReference>
<keyword evidence="8" id="KW-0175">Coiled coil</keyword>
<dbReference type="GO" id="GO:0000480">
    <property type="term" value="P:endonucleolytic cleavage in 5'-ETS of tricistronic rRNA transcript (SSU-rRNA, 5.8S rRNA, LSU-rRNA)"/>
    <property type="evidence" value="ECO:0007669"/>
    <property type="project" value="EnsemblFungi"/>
</dbReference>
<dbReference type="EMBL" id="CP017556">
    <property type="protein sequence ID" value="AOW04327.1"/>
    <property type="molecule type" value="Genomic_DNA"/>
</dbReference>
<evidence type="ECO:0000256" key="1">
    <source>
        <dbReference type="ARBA" id="ARBA00004604"/>
    </source>
</evidence>
<evidence type="ECO:0000256" key="3">
    <source>
        <dbReference type="ARBA" id="ARBA00019670"/>
    </source>
</evidence>
<dbReference type="GO" id="GO:0042273">
    <property type="term" value="P:ribosomal large subunit biogenesis"/>
    <property type="evidence" value="ECO:0007669"/>
    <property type="project" value="EnsemblFungi"/>
</dbReference>
<proteinExistence type="inferred from homology"/>
<dbReference type="InterPro" id="IPR037650">
    <property type="entry name" value="Loc1"/>
</dbReference>
<dbReference type="GO" id="GO:0042802">
    <property type="term" value="F:identical protein binding"/>
    <property type="evidence" value="ECO:0007669"/>
    <property type="project" value="EnsemblFungi"/>
</dbReference>
<dbReference type="VEuPathDB" id="FungiDB:YALI1_D24941g"/>
<dbReference type="GO" id="GO:0033592">
    <property type="term" value="F:RNA strand annealing activity"/>
    <property type="evidence" value="ECO:0007669"/>
    <property type="project" value="EnsemblFungi"/>
</dbReference>
<dbReference type="Proteomes" id="UP000256601">
    <property type="component" value="Unassembled WGS sequence"/>
</dbReference>
<protein>
    <recommendedName>
        <fullName evidence="3">60S ribosomal subunit assembly/export protein LOC1</fullName>
    </recommendedName>
    <alternativeName>
        <fullName evidence="4">60S ribosomal subunit assembly/export protein loc1</fullName>
    </alternativeName>
</protein>
<evidence type="ECO:0000256" key="4">
    <source>
        <dbReference type="ARBA" id="ARBA00020853"/>
    </source>
</evidence>
<feature type="compositionally biased region" description="Basic and acidic residues" evidence="10">
    <location>
        <begin position="166"/>
        <end position="186"/>
    </location>
</feature>
<name>A0A1D8NFC8_YARLL</name>
<feature type="compositionally biased region" description="Basic residues" evidence="10">
    <location>
        <begin position="187"/>
        <end position="196"/>
    </location>
</feature>
<dbReference type="EMBL" id="KZ858976">
    <property type="protein sequence ID" value="RDW26609.1"/>
    <property type="molecule type" value="Genomic_DNA"/>
</dbReference>
<evidence type="ECO:0000256" key="5">
    <source>
        <dbReference type="ARBA" id="ARBA00022448"/>
    </source>
</evidence>
<evidence type="ECO:0000256" key="9">
    <source>
        <dbReference type="ARBA" id="ARBA00023242"/>
    </source>
</evidence>
<feature type="region of interest" description="Disordered" evidence="10">
    <location>
        <begin position="1"/>
        <end position="65"/>
    </location>
</feature>
<dbReference type="AlphaFoldDB" id="A0A1D8NFC8"/>
<dbReference type="RefSeq" id="XP_503040.1">
    <property type="nucleotide sequence ID" value="XM_503040.1"/>
</dbReference>
<comment type="subcellular location">
    <subcellularLocation>
        <location evidence="1">Nucleus</location>
        <location evidence="1">Nucleolus</location>
    </subcellularLocation>
</comment>
<dbReference type="OMA" id="RESMNTI"/>
<evidence type="ECO:0000256" key="7">
    <source>
        <dbReference type="ARBA" id="ARBA00022816"/>
    </source>
</evidence>
<dbReference type="VEuPathDB" id="FungiDB:YALI0_D19624g"/>
<comment type="similarity">
    <text evidence="2">Belongs to the LOC1 family.</text>
</comment>
<evidence type="ECO:0000256" key="8">
    <source>
        <dbReference type="ARBA" id="ARBA00023054"/>
    </source>
</evidence>
<dbReference type="GO" id="GO:0008298">
    <property type="term" value="P:intracellular mRNA localization"/>
    <property type="evidence" value="ECO:0007669"/>
    <property type="project" value="EnsemblFungi"/>
</dbReference>
<dbReference type="GO" id="GO:0030687">
    <property type="term" value="C:preribosome, large subunit precursor"/>
    <property type="evidence" value="ECO:0007669"/>
    <property type="project" value="EnsemblFungi"/>
</dbReference>
<evidence type="ECO:0000256" key="10">
    <source>
        <dbReference type="SAM" id="MobiDB-lite"/>
    </source>
</evidence>
<dbReference type="GO" id="GO:0140691">
    <property type="term" value="F:RNA folding chaperone"/>
    <property type="evidence" value="ECO:0007669"/>
    <property type="project" value="EnsemblFungi"/>
</dbReference>
<evidence type="ECO:0000313" key="14">
    <source>
        <dbReference type="Proteomes" id="UP000256601"/>
    </source>
</evidence>
<dbReference type="GO" id="GO:0000055">
    <property type="term" value="P:ribosomal large subunit export from nucleus"/>
    <property type="evidence" value="ECO:0007669"/>
    <property type="project" value="EnsemblFungi"/>
</dbReference>
<feature type="compositionally biased region" description="Basic and acidic residues" evidence="10">
    <location>
        <begin position="8"/>
        <end position="26"/>
    </location>
</feature>
<keyword evidence="7" id="KW-0509">mRNA transport</keyword>
<evidence type="ECO:0000256" key="6">
    <source>
        <dbReference type="ARBA" id="ARBA00022517"/>
    </source>
</evidence>
<organism evidence="11 13">
    <name type="scientific">Yarrowia lipolytica</name>
    <name type="common">Candida lipolytica</name>
    <dbReference type="NCBI Taxonomy" id="4952"/>
    <lineage>
        <taxon>Eukaryota</taxon>
        <taxon>Fungi</taxon>
        <taxon>Dikarya</taxon>
        <taxon>Ascomycota</taxon>
        <taxon>Saccharomycotina</taxon>
        <taxon>Dipodascomycetes</taxon>
        <taxon>Dipodascales</taxon>
        <taxon>Dipodascales incertae sedis</taxon>
        <taxon>Yarrowia</taxon>
    </lineage>
</organism>
<keyword evidence="9" id="KW-0539">Nucleus</keyword>
<sequence>MVPKRFRKENAGAREVKSEVFGDKKARNQLAHTSKNYDNANEQPRKFKNRVAKPKDNGKPKVKKARVYTEKELGIPKLNTAIDPEGAKKALRGKKGKKFVDNDQMNLLVSIVNEKIDSRNASKLEKARQLEMIREQKRKEIEKREAEKEAEIEQKKKEIKKTSRGKSADKVQKKMEELKKKEEGKGNSKKKSVSFA</sequence>
<dbReference type="GeneID" id="2911179"/>
<dbReference type="GO" id="GO:0140693">
    <property type="term" value="F:molecular condensate scaffold activity"/>
    <property type="evidence" value="ECO:0007669"/>
    <property type="project" value="EnsemblFungi"/>
</dbReference>
<dbReference type="GO" id="GO:0019843">
    <property type="term" value="F:rRNA binding"/>
    <property type="evidence" value="ECO:0007669"/>
    <property type="project" value="EnsemblFungi"/>
</dbReference>
<evidence type="ECO:0000313" key="12">
    <source>
        <dbReference type="EMBL" id="RDW26609.1"/>
    </source>
</evidence>
<reference evidence="11 13" key="1">
    <citation type="journal article" date="2016" name="PLoS ONE">
        <title>Sequence Assembly of Yarrowia lipolytica Strain W29/CLIB89 Shows Transposable Element Diversity.</title>
        <authorList>
            <person name="Magnan C."/>
            <person name="Yu J."/>
            <person name="Chang I."/>
            <person name="Jahn E."/>
            <person name="Kanomata Y."/>
            <person name="Wu J."/>
            <person name="Zeller M."/>
            <person name="Oakes M."/>
            <person name="Baldi P."/>
            <person name="Sandmeyer S."/>
        </authorList>
    </citation>
    <scope>NUCLEOTIDE SEQUENCE [LARGE SCALE GENOMIC DNA]</scope>
    <source>
        <strain evidence="11">CLIB89</strain>
        <strain evidence="13">CLIB89(W29)</strain>
    </source>
</reference>
<dbReference type="PANTHER" id="PTHR28028:SF1">
    <property type="entry name" value="60S RIBOSOMAL SUBUNIT ASSEMBLY_EXPORT PROTEIN LOC1"/>
    <property type="match status" value="1"/>
</dbReference>
<dbReference type="GO" id="GO:0000447">
    <property type="term" value="P:endonucleolytic cleavage in ITS1 to separate SSU-rRNA from 5.8S rRNA and LSU-rRNA from tricistronic rRNA transcript (SSU-rRNA, 5.8S rRNA, LSU-rRNA)"/>
    <property type="evidence" value="ECO:0007669"/>
    <property type="project" value="EnsemblFungi"/>
</dbReference>
<feature type="compositionally biased region" description="Basic and acidic residues" evidence="10">
    <location>
        <begin position="140"/>
        <end position="156"/>
    </location>
</feature>
<keyword evidence="6" id="KW-0690">Ribosome biogenesis</keyword>
<dbReference type="Proteomes" id="UP000182444">
    <property type="component" value="Chromosome 1D"/>
</dbReference>
<dbReference type="GO" id="GO:0003729">
    <property type="term" value="F:mRNA binding"/>
    <property type="evidence" value="ECO:0007669"/>
    <property type="project" value="EnsemblFungi"/>
</dbReference>
<feature type="compositionally biased region" description="Polar residues" evidence="10">
    <location>
        <begin position="30"/>
        <end position="42"/>
    </location>
</feature>
<dbReference type="GO" id="GO:0043022">
    <property type="term" value="F:ribosome binding"/>
    <property type="evidence" value="ECO:0007669"/>
    <property type="project" value="EnsemblFungi"/>
</dbReference>
<feature type="region of interest" description="Disordered" evidence="10">
    <location>
        <begin position="140"/>
        <end position="196"/>
    </location>
</feature>
<dbReference type="KEGG" id="yli:2911179"/>
<dbReference type="OrthoDB" id="1743802at2759"/>
<reference evidence="12 14" key="2">
    <citation type="submission" date="2018-07" db="EMBL/GenBank/DDBJ databases">
        <title>Draft Genome Assemblies for Five Robust Yarrowia lipolytica Strains Exhibiting High Lipid Production and Pentose Sugar Utilization and Sugar Alcohol Secretion from Undetoxified Lignocellulosic Biomass Hydrolysates.</title>
        <authorList>
            <consortium name="DOE Joint Genome Institute"/>
            <person name="Walker C."/>
            <person name="Ryu S."/>
            <person name="Na H."/>
            <person name="Zane M."/>
            <person name="LaButti K."/>
            <person name="Lipzen A."/>
            <person name="Haridas S."/>
            <person name="Barry K."/>
            <person name="Grigoriev I.V."/>
            <person name="Quarterman J."/>
            <person name="Slininger P."/>
            <person name="Dien B."/>
            <person name="Trinh C.T."/>
        </authorList>
    </citation>
    <scope>NUCLEOTIDE SEQUENCE [LARGE SCALE GENOMIC DNA]</scope>
    <source>
        <strain evidence="12 14">YB392</strain>
    </source>
</reference>
<keyword evidence="5" id="KW-0813">Transport</keyword>
<dbReference type="GO" id="GO:0017148">
    <property type="term" value="P:negative regulation of translation"/>
    <property type="evidence" value="ECO:0007669"/>
    <property type="project" value="EnsemblFungi"/>
</dbReference>
<dbReference type="GO" id="GO:0000472">
    <property type="term" value="P:endonucleolytic cleavage to generate mature 5'-end of SSU-rRNA from (SSU-rRNA, 5.8S rRNA, LSU-rRNA)"/>
    <property type="evidence" value="ECO:0007669"/>
    <property type="project" value="EnsemblFungi"/>
</dbReference>
<dbReference type="GO" id="GO:0051028">
    <property type="term" value="P:mRNA transport"/>
    <property type="evidence" value="ECO:0007669"/>
    <property type="project" value="UniProtKB-KW"/>
</dbReference>
<evidence type="ECO:0000313" key="11">
    <source>
        <dbReference type="EMBL" id="AOW04327.1"/>
    </source>
</evidence>
<dbReference type="SMR" id="A0A1D8NFC8"/>
<evidence type="ECO:0000256" key="2">
    <source>
        <dbReference type="ARBA" id="ARBA00008132"/>
    </source>
</evidence>
<dbReference type="eggNOG" id="ENOG502RY6R">
    <property type="taxonomic scope" value="Eukaryota"/>
</dbReference>
<accession>A0A1D8NFC8</accession>
<gene>
    <name evidence="12" type="ORF">B0I71DRAFT_130521</name>
    <name evidence="11" type="ORF">YALI1_D24941g</name>
</gene>
<evidence type="ECO:0000313" key="13">
    <source>
        <dbReference type="Proteomes" id="UP000182444"/>
    </source>
</evidence>
<dbReference type="GO" id="GO:0005730">
    <property type="term" value="C:nucleolus"/>
    <property type="evidence" value="ECO:0007669"/>
    <property type="project" value="UniProtKB-SubCell"/>
</dbReference>
<dbReference type="GO" id="GO:0101031">
    <property type="term" value="C:protein folding chaperone complex"/>
    <property type="evidence" value="ECO:0007669"/>
    <property type="project" value="EnsemblFungi"/>
</dbReference>